<accession>A0A2G6MRY7</accession>
<protein>
    <submittedName>
        <fullName evidence="1">Uncharacterized protein</fullName>
    </submittedName>
</protein>
<proteinExistence type="predicted"/>
<organism evidence="1 2">
    <name type="scientific">Desulfobacter postgatei</name>
    <dbReference type="NCBI Taxonomy" id="2293"/>
    <lineage>
        <taxon>Bacteria</taxon>
        <taxon>Pseudomonadati</taxon>
        <taxon>Thermodesulfobacteriota</taxon>
        <taxon>Desulfobacteria</taxon>
        <taxon>Desulfobacterales</taxon>
        <taxon>Desulfobacteraceae</taxon>
        <taxon>Desulfobacter</taxon>
    </lineage>
</organism>
<comment type="caution">
    <text evidence="1">The sequence shown here is derived from an EMBL/GenBank/DDBJ whole genome shotgun (WGS) entry which is preliminary data.</text>
</comment>
<dbReference type="Proteomes" id="UP000231203">
    <property type="component" value="Unassembled WGS sequence"/>
</dbReference>
<evidence type="ECO:0000313" key="2">
    <source>
        <dbReference type="Proteomes" id="UP000231203"/>
    </source>
</evidence>
<dbReference type="AlphaFoldDB" id="A0A2G6MRY7"/>
<reference evidence="1 2" key="1">
    <citation type="submission" date="2017-10" db="EMBL/GenBank/DDBJ databases">
        <title>Novel microbial diversity and functional potential in the marine mammal oral microbiome.</title>
        <authorList>
            <person name="Dudek N.K."/>
            <person name="Sun C.L."/>
            <person name="Burstein D."/>
            <person name="Kantor R.S."/>
            <person name="Aliaga Goltsman D.S."/>
            <person name="Bik E.M."/>
            <person name="Thomas B.C."/>
            <person name="Banfield J.F."/>
            <person name="Relman D.A."/>
        </authorList>
    </citation>
    <scope>NUCLEOTIDE SEQUENCE [LARGE SCALE GENOMIC DNA]</scope>
    <source>
        <strain evidence="1">DOLJORAL78_47_202</strain>
    </source>
</reference>
<name>A0A2G6MRY7_9BACT</name>
<evidence type="ECO:0000313" key="1">
    <source>
        <dbReference type="EMBL" id="PIE62873.1"/>
    </source>
</evidence>
<gene>
    <name evidence="1" type="ORF">CSA25_02980</name>
</gene>
<sequence length="181" mass="20283">MKRQRLCSQWTWPCLYLMEPDVYSENNFCVDAKAWGKKAMAFAVRAHNHLWGKNNEAPLAFLHLKGLHLNFISKMYLGWNKFGHHRPCDGWGLSGKGSFFIPPGIVFPYILEKKVTGIFIMSMESPDAESIIPGSFKGPLVLGSGNCNTREAAGILEGLKIFQENPDMFSDVSCKTALEPV</sequence>
<dbReference type="EMBL" id="PDTI01000026">
    <property type="protein sequence ID" value="PIE62873.1"/>
    <property type="molecule type" value="Genomic_DNA"/>
</dbReference>